<gene>
    <name evidence="2" type="ORF">BDW02DRAFT_618441</name>
</gene>
<evidence type="ECO:0000313" key="2">
    <source>
        <dbReference type="EMBL" id="KAF1828151.1"/>
    </source>
</evidence>
<organism evidence="2 3">
    <name type="scientific">Decorospora gaudefroyi</name>
    <dbReference type="NCBI Taxonomy" id="184978"/>
    <lineage>
        <taxon>Eukaryota</taxon>
        <taxon>Fungi</taxon>
        <taxon>Dikarya</taxon>
        <taxon>Ascomycota</taxon>
        <taxon>Pezizomycotina</taxon>
        <taxon>Dothideomycetes</taxon>
        <taxon>Pleosporomycetidae</taxon>
        <taxon>Pleosporales</taxon>
        <taxon>Pleosporineae</taxon>
        <taxon>Pleosporaceae</taxon>
        <taxon>Decorospora</taxon>
    </lineage>
</organism>
<sequence length="152" mass="17082">MADNKSSPSDGGDAVQDQLLNEPVEQSTSKRAEAVSPAAKFTAKHLMRRCPYTVAFDYIDTSLWGIPTPEDADETHATTWVAKTVHDYHKVERSTLKSLKTVLRRHGVYTGNNRARVADSLFNLLGGENPPEWDPVEFQATKFDERSEAYQR</sequence>
<dbReference type="EMBL" id="ML975650">
    <property type="protein sequence ID" value="KAF1828151.1"/>
    <property type="molecule type" value="Genomic_DNA"/>
</dbReference>
<dbReference type="Proteomes" id="UP000800040">
    <property type="component" value="Unassembled WGS sequence"/>
</dbReference>
<feature type="region of interest" description="Disordered" evidence="1">
    <location>
        <begin position="1"/>
        <end position="33"/>
    </location>
</feature>
<dbReference type="AlphaFoldDB" id="A0A6A5JWG9"/>
<name>A0A6A5JWG9_9PLEO</name>
<accession>A0A6A5JWG9</accession>
<evidence type="ECO:0000256" key="1">
    <source>
        <dbReference type="SAM" id="MobiDB-lite"/>
    </source>
</evidence>
<proteinExistence type="predicted"/>
<evidence type="ECO:0000313" key="3">
    <source>
        <dbReference type="Proteomes" id="UP000800040"/>
    </source>
</evidence>
<protein>
    <submittedName>
        <fullName evidence="2">Uncharacterized protein</fullName>
    </submittedName>
</protein>
<keyword evidence="3" id="KW-1185">Reference proteome</keyword>
<dbReference type="OrthoDB" id="3790531at2759"/>
<reference evidence="2" key="1">
    <citation type="submission" date="2020-01" db="EMBL/GenBank/DDBJ databases">
        <authorList>
            <consortium name="DOE Joint Genome Institute"/>
            <person name="Haridas S."/>
            <person name="Albert R."/>
            <person name="Binder M."/>
            <person name="Bloem J."/>
            <person name="Labutti K."/>
            <person name="Salamov A."/>
            <person name="Andreopoulos B."/>
            <person name="Baker S.E."/>
            <person name="Barry K."/>
            <person name="Bills G."/>
            <person name="Bluhm B.H."/>
            <person name="Cannon C."/>
            <person name="Castanera R."/>
            <person name="Culley D.E."/>
            <person name="Daum C."/>
            <person name="Ezra D."/>
            <person name="Gonzalez J.B."/>
            <person name="Henrissat B."/>
            <person name="Kuo A."/>
            <person name="Liang C."/>
            <person name="Lipzen A."/>
            <person name="Lutzoni F."/>
            <person name="Magnuson J."/>
            <person name="Mondo S."/>
            <person name="Nolan M."/>
            <person name="Ohm R."/>
            <person name="Pangilinan J."/>
            <person name="Park H.-J."/>
            <person name="Ramirez L."/>
            <person name="Alfaro M."/>
            <person name="Sun H."/>
            <person name="Tritt A."/>
            <person name="Yoshinaga Y."/>
            <person name="Zwiers L.-H."/>
            <person name="Turgeon B.G."/>
            <person name="Goodwin S.B."/>
            <person name="Spatafora J.W."/>
            <person name="Crous P.W."/>
            <person name="Grigoriev I.V."/>
        </authorList>
    </citation>
    <scope>NUCLEOTIDE SEQUENCE</scope>
    <source>
        <strain evidence="2">P77</strain>
    </source>
</reference>